<dbReference type="NCBIfam" id="NF001753">
    <property type="entry name" value="PRK00481.1-3"/>
    <property type="match status" value="1"/>
</dbReference>
<feature type="binding site" evidence="3">
    <location>
        <position position="132"/>
    </location>
    <ligand>
        <name>Zn(2+)</name>
        <dbReference type="ChEBI" id="CHEBI:29105"/>
    </ligand>
</feature>
<dbReference type="InterPro" id="IPR026590">
    <property type="entry name" value="Ssirtuin_cat_dom"/>
</dbReference>
<protein>
    <submittedName>
        <fullName evidence="5">NAD-dependent deacetylase</fullName>
    </submittedName>
</protein>
<dbReference type="Gene3D" id="3.30.1600.10">
    <property type="entry name" value="SIR2/SIRT2 'Small Domain"/>
    <property type="match status" value="1"/>
</dbReference>
<dbReference type="Proteomes" id="UP000321408">
    <property type="component" value="Chromosome"/>
</dbReference>
<proteinExistence type="predicted"/>
<feature type="active site" description="Proton acceptor" evidence="3">
    <location>
        <position position="124"/>
    </location>
</feature>
<dbReference type="PANTHER" id="PTHR11085:SF10">
    <property type="entry name" value="NAD-DEPENDENT PROTEIN DEACYLASE SIRTUIN-5, MITOCHONDRIAL-RELATED"/>
    <property type="match status" value="1"/>
</dbReference>
<dbReference type="GO" id="GO:0070403">
    <property type="term" value="F:NAD+ binding"/>
    <property type="evidence" value="ECO:0007669"/>
    <property type="project" value="InterPro"/>
</dbReference>
<dbReference type="GO" id="GO:0016787">
    <property type="term" value="F:hydrolase activity"/>
    <property type="evidence" value="ECO:0007669"/>
    <property type="project" value="UniProtKB-KW"/>
</dbReference>
<dbReference type="InterPro" id="IPR003000">
    <property type="entry name" value="Sirtuin"/>
</dbReference>
<dbReference type="GeneID" id="41330352"/>
<dbReference type="EMBL" id="CP042905">
    <property type="protein sequence ID" value="QEE16534.1"/>
    <property type="molecule type" value="Genomic_DNA"/>
</dbReference>
<organism evidence="5 6">
    <name type="scientific">Promethearchaeum syntrophicum</name>
    <dbReference type="NCBI Taxonomy" id="2594042"/>
    <lineage>
        <taxon>Archaea</taxon>
        <taxon>Promethearchaeati</taxon>
        <taxon>Promethearchaeota</taxon>
        <taxon>Promethearchaeia</taxon>
        <taxon>Promethearchaeales</taxon>
        <taxon>Promethearchaeaceae</taxon>
        <taxon>Promethearchaeum</taxon>
    </lineage>
</organism>
<keyword evidence="3" id="KW-0479">Metal-binding</keyword>
<feature type="binding site" evidence="3">
    <location>
        <position position="157"/>
    </location>
    <ligand>
        <name>Zn(2+)</name>
        <dbReference type="ChEBI" id="CHEBI:29105"/>
    </ligand>
</feature>
<dbReference type="Gene3D" id="3.40.50.1220">
    <property type="entry name" value="TPP-binding domain"/>
    <property type="match status" value="1"/>
</dbReference>
<feature type="domain" description="Deacetylase sirtuin-type" evidence="4">
    <location>
        <begin position="1"/>
        <end position="252"/>
    </location>
</feature>
<dbReference type="KEGG" id="psyt:DSAG12_02364"/>
<dbReference type="RefSeq" id="WP_147663409.1">
    <property type="nucleotide sequence ID" value="NZ_CP042905.2"/>
</dbReference>
<sequence length="252" mass="28145">MSHFFDPQTSLAIDIIKKSKNIVAFTGAGISTESGIADFRSPGGLWSQFDPDKYADYNVFLQNPEFYWKLERTLGKIFQNAKPNKAHKALVKLEKKGKLKAIITQNIDNLHQKAGSKIPIIELHGNARNAKCLDCGQEISRNYINKNLKHSKNIPVCPYCSGRIKTNALLFNEPFPEEIMKKAISLAENCDLMLILGSYLSVFPANQIPLIARKAGASLIFINYEPTHFDKYATLRMLGELGSYLPLIVAGV</sequence>
<evidence type="ECO:0000313" key="6">
    <source>
        <dbReference type="Proteomes" id="UP000321408"/>
    </source>
</evidence>
<keyword evidence="1" id="KW-0808">Transferase</keyword>
<name>A0A5B9DBL7_9ARCH</name>
<dbReference type="GO" id="GO:0046872">
    <property type="term" value="F:metal ion binding"/>
    <property type="evidence" value="ECO:0007669"/>
    <property type="project" value="UniProtKB-KW"/>
</dbReference>
<feature type="binding site" evidence="3">
    <location>
        <position position="135"/>
    </location>
    <ligand>
        <name>Zn(2+)</name>
        <dbReference type="ChEBI" id="CHEBI:29105"/>
    </ligand>
</feature>
<dbReference type="GO" id="GO:0017136">
    <property type="term" value="F:histone deacetylase activity, NAD-dependent"/>
    <property type="evidence" value="ECO:0007669"/>
    <property type="project" value="TreeGrafter"/>
</dbReference>
<keyword evidence="3" id="KW-0862">Zinc</keyword>
<dbReference type="InterPro" id="IPR050134">
    <property type="entry name" value="NAD-dep_sirtuin_deacylases"/>
</dbReference>
<reference evidence="5 6" key="1">
    <citation type="journal article" date="2020" name="Nature">
        <title>Isolation of an archaeon at the prokaryote-eukaryote interface.</title>
        <authorList>
            <person name="Imachi H."/>
            <person name="Nobu M.K."/>
            <person name="Nakahara N."/>
            <person name="Morono Y."/>
            <person name="Ogawara M."/>
            <person name="Takaki Y."/>
            <person name="Takano Y."/>
            <person name="Uematsu K."/>
            <person name="Ikuta T."/>
            <person name="Ito M."/>
            <person name="Matsui Y."/>
            <person name="Miyazaki M."/>
            <person name="Murata K."/>
            <person name="Saito Y."/>
            <person name="Sakai S."/>
            <person name="Song C."/>
            <person name="Tasumi E."/>
            <person name="Yamanaka Y."/>
            <person name="Yamaguchi T."/>
            <person name="Kamagata Y."/>
            <person name="Tamaki H."/>
            <person name="Takai K."/>
        </authorList>
    </citation>
    <scope>NUCLEOTIDE SEQUENCE [LARGE SCALE GENOMIC DNA]</scope>
    <source>
        <strain evidence="5 6">MK-D1</strain>
    </source>
</reference>
<evidence type="ECO:0000256" key="1">
    <source>
        <dbReference type="ARBA" id="ARBA00022679"/>
    </source>
</evidence>
<keyword evidence="2" id="KW-0520">NAD</keyword>
<evidence type="ECO:0000256" key="2">
    <source>
        <dbReference type="ARBA" id="ARBA00023027"/>
    </source>
</evidence>
<dbReference type="InterPro" id="IPR026591">
    <property type="entry name" value="Sirtuin_cat_small_dom_sf"/>
</dbReference>
<feature type="binding site" evidence="3">
    <location>
        <position position="160"/>
    </location>
    <ligand>
        <name>Zn(2+)</name>
        <dbReference type="ChEBI" id="CHEBI:29105"/>
    </ligand>
</feature>
<evidence type="ECO:0000259" key="4">
    <source>
        <dbReference type="PROSITE" id="PS50305"/>
    </source>
</evidence>
<dbReference type="OrthoDB" id="728at2157"/>
<evidence type="ECO:0000313" key="5">
    <source>
        <dbReference type="EMBL" id="QEE16534.1"/>
    </source>
</evidence>
<dbReference type="Pfam" id="PF02146">
    <property type="entry name" value="SIR2"/>
    <property type="match status" value="1"/>
</dbReference>
<evidence type="ECO:0000256" key="3">
    <source>
        <dbReference type="PROSITE-ProRule" id="PRU00236"/>
    </source>
</evidence>
<dbReference type="PROSITE" id="PS50305">
    <property type="entry name" value="SIRTUIN"/>
    <property type="match status" value="1"/>
</dbReference>
<dbReference type="AlphaFoldDB" id="A0A5B9DBL7"/>
<dbReference type="PANTHER" id="PTHR11085">
    <property type="entry name" value="NAD-DEPENDENT PROTEIN DEACYLASE SIRTUIN-5, MITOCHONDRIAL-RELATED"/>
    <property type="match status" value="1"/>
</dbReference>
<accession>A0A5B9DBL7</accession>
<keyword evidence="6" id="KW-1185">Reference proteome</keyword>
<dbReference type="SUPFAM" id="SSF52467">
    <property type="entry name" value="DHS-like NAD/FAD-binding domain"/>
    <property type="match status" value="1"/>
</dbReference>
<reference evidence="5 6" key="2">
    <citation type="journal article" date="2024" name="Int. J. Syst. Evol. Microbiol.">
        <title>Promethearchaeum syntrophicum gen. nov., sp. nov., an anaerobic, obligately syntrophic archaeon, the first isolate of the lineage 'Asgard' archaea, and proposal of the new archaeal phylum Promethearchaeota phyl. nov. and kingdom Promethearchaeati regn. nov.</title>
        <authorList>
            <person name="Imachi H."/>
            <person name="Nobu M.K."/>
            <person name="Kato S."/>
            <person name="Takaki Y."/>
            <person name="Miyazaki M."/>
            <person name="Miyata M."/>
            <person name="Ogawara M."/>
            <person name="Saito Y."/>
            <person name="Sakai S."/>
            <person name="Tahara Y.O."/>
            <person name="Takano Y."/>
            <person name="Tasumi E."/>
            <person name="Uematsu K."/>
            <person name="Yoshimura T."/>
            <person name="Itoh T."/>
            <person name="Ohkuma M."/>
            <person name="Takai K."/>
        </authorList>
    </citation>
    <scope>NUCLEOTIDE SEQUENCE [LARGE SCALE GENOMIC DNA]</scope>
    <source>
        <strain evidence="5 6">MK-D1</strain>
    </source>
</reference>
<gene>
    <name evidence="5" type="ORF">DSAG12_02364</name>
</gene>
<dbReference type="InterPro" id="IPR029035">
    <property type="entry name" value="DHS-like_NAD/FAD-binding_dom"/>
</dbReference>